<evidence type="ECO:0000256" key="2">
    <source>
        <dbReference type="ARBA" id="ARBA00007931"/>
    </source>
</evidence>
<comment type="subcellular location">
    <subcellularLocation>
        <location evidence="1 14">Cell membrane</location>
        <topology evidence="1 14">Multi-pass membrane protein</topology>
    </subcellularLocation>
</comment>
<dbReference type="Pfam" id="PF02163">
    <property type="entry name" value="Peptidase_M50"/>
    <property type="match status" value="2"/>
</dbReference>
<keyword evidence="6 14" id="KW-0479">Metal-binding</keyword>
<keyword evidence="10 14" id="KW-1133">Transmembrane helix</keyword>
<evidence type="ECO:0000313" key="19">
    <source>
        <dbReference type="EMBL" id="TET46320.1"/>
    </source>
</evidence>
<organism evidence="19 20">
    <name type="scientific">candidate division TA06 bacterium</name>
    <dbReference type="NCBI Taxonomy" id="2250710"/>
    <lineage>
        <taxon>Bacteria</taxon>
        <taxon>Bacteria division TA06</taxon>
    </lineage>
</organism>
<dbReference type="GO" id="GO:0006508">
    <property type="term" value="P:proteolysis"/>
    <property type="evidence" value="ECO:0007669"/>
    <property type="project" value="UniProtKB-KW"/>
</dbReference>
<feature type="binding site" evidence="16">
    <location>
        <position position="67"/>
    </location>
    <ligand>
        <name>Zn(2+)</name>
        <dbReference type="ChEBI" id="CHEBI:29105"/>
        <note>catalytic</note>
    </ligand>
</feature>
<dbReference type="PIRSF" id="PIRSF006404">
    <property type="entry name" value="UCP006404_Pept_M50_CBS"/>
    <property type="match status" value="1"/>
</dbReference>
<evidence type="ECO:0000256" key="16">
    <source>
        <dbReference type="PIRSR" id="PIRSR006404-2"/>
    </source>
</evidence>
<comment type="cofactor">
    <cofactor evidence="14 16">
        <name>Zn(2+)</name>
        <dbReference type="ChEBI" id="CHEBI:29105"/>
    </cofactor>
    <text evidence="14 16">Binds 1 zinc ion per subunit.</text>
</comment>
<evidence type="ECO:0000256" key="13">
    <source>
        <dbReference type="ARBA" id="ARBA00023136"/>
    </source>
</evidence>
<evidence type="ECO:0000256" key="9">
    <source>
        <dbReference type="ARBA" id="ARBA00022833"/>
    </source>
</evidence>
<evidence type="ECO:0000256" key="17">
    <source>
        <dbReference type="PROSITE-ProRule" id="PRU00703"/>
    </source>
</evidence>
<comment type="similarity">
    <text evidence="2 14">Belongs to the peptidase M50B family.</text>
</comment>
<evidence type="ECO:0000256" key="8">
    <source>
        <dbReference type="ARBA" id="ARBA00022801"/>
    </source>
</evidence>
<feature type="active site" evidence="15">
    <location>
        <position position="68"/>
    </location>
</feature>
<feature type="transmembrane region" description="Helical" evidence="14">
    <location>
        <begin position="21"/>
        <end position="37"/>
    </location>
</feature>
<keyword evidence="5 14" id="KW-0812">Transmembrane</keyword>
<evidence type="ECO:0000256" key="1">
    <source>
        <dbReference type="ARBA" id="ARBA00004651"/>
    </source>
</evidence>
<dbReference type="Proteomes" id="UP000315525">
    <property type="component" value="Unassembled WGS sequence"/>
</dbReference>
<accession>A0A523UV18</accession>
<keyword evidence="8 14" id="KW-0378">Hydrolase</keyword>
<dbReference type="InterPro" id="IPR046342">
    <property type="entry name" value="CBS_dom_sf"/>
</dbReference>
<evidence type="ECO:0000256" key="4">
    <source>
        <dbReference type="ARBA" id="ARBA00022670"/>
    </source>
</evidence>
<reference evidence="19 20" key="1">
    <citation type="submission" date="2019-03" db="EMBL/GenBank/DDBJ databases">
        <title>Metabolic potential of uncultured bacteria and archaea associated with petroleum seepage in deep-sea sediments.</title>
        <authorList>
            <person name="Dong X."/>
            <person name="Hubert C."/>
        </authorList>
    </citation>
    <scope>NUCLEOTIDE SEQUENCE [LARGE SCALE GENOMIC DNA]</scope>
    <source>
        <strain evidence="19">E44_bin18</strain>
    </source>
</reference>
<dbReference type="PROSITE" id="PS51371">
    <property type="entry name" value="CBS"/>
    <property type="match status" value="2"/>
</dbReference>
<dbReference type="AlphaFoldDB" id="A0A523UV18"/>
<dbReference type="CDD" id="cd06164">
    <property type="entry name" value="S2P-M50_SpoIVFB_CBS"/>
    <property type="match status" value="1"/>
</dbReference>
<dbReference type="SUPFAM" id="SSF54631">
    <property type="entry name" value="CBS-domain pair"/>
    <property type="match status" value="1"/>
</dbReference>
<feature type="transmembrane region" description="Helical" evidence="14">
    <location>
        <begin position="49"/>
        <end position="70"/>
    </location>
</feature>
<dbReference type="InterPro" id="IPR008915">
    <property type="entry name" value="Peptidase_M50"/>
</dbReference>
<proteinExistence type="inferred from homology"/>
<evidence type="ECO:0000313" key="20">
    <source>
        <dbReference type="Proteomes" id="UP000315525"/>
    </source>
</evidence>
<dbReference type="PANTHER" id="PTHR39188:SF3">
    <property type="entry name" value="STAGE IV SPORULATION PROTEIN FB"/>
    <property type="match status" value="1"/>
</dbReference>
<keyword evidence="13 14" id="KW-0472">Membrane</keyword>
<dbReference type="GO" id="GO:0008237">
    <property type="term" value="F:metallopeptidase activity"/>
    <property type="evidence" value="ECO:0007669"/>
    <property type="project" value="UniProtKB-UniRule"/>
</dbReference>
<feature type="domain" description="CBS" evidence="18">
    <location>
        <begin position="250"/>
        <end position="307"/>
    </location>
</feature>
<dbReference type="InterPro" id="IPR000644">
    <property type="entry name" value="CBS_dom"/>
</dbReference>
<evidence type="ECO:0000259" key="18">
    <source>
        <dbReference type="PROSITE" id="PS51371"/>
    </source>
</evidence>
<evidence type="ECO:0000256" key="14">
    <source>
        <dbReference type="PIRNR" id="PIRNR006404"/>
    </source>
</evidence>
<dbReference type="GO" id="GO:0046872">
    <property type="term" value="F:metal ion binding"/>
    <property type="evidence" value="ECO:0007669"/>
    <property type="project" value="UniProtKB-UniRule"/>
</dbReference>
<evidence type="ECO:0000256" key="12">
    <source>
        <dbReference type="ARBA" id="ARBA00023122"/>
    </source>
</evidence>
<evidence type="ECO:0000256" key="10">
    <source>
        <dbReference type="ARBA" id="ARBA00022989"/>
    </source>
</evidence>
<dbReference type="Pfam" id="PF00571">
    <property type="entry name" value="CBS"/>
    <property type="match status" value="2"/>
</dbReference>
<evidence type="ECO:0000256" key="7">
    <source>
        <dbReference type="ARBA" id="ARBA00022737"/>
    </source>
</evidence>
<name>A0A523UV18_UNCT6</name>
<feature type="transmembrane region" description="Helical" evidence="14">
    <location>
        <begin position="213"/>
        <end position="232"/>
    </location>
</feature>
<keyword evidence="11 14" id="KW-0482">Metalloprotease</keyword>
<evidence type="ECO:0000256" key="3">
    <source>
        <dbReference type="ARBA" id="ARBA00022475"/>
    </source>
</evidence>
<feature type="transmembrane region" description="Helical" evidence="14">
    <location>
        <begin position="107"/>
        <end position="129"/>
    </location>
</feature>
<dbReference type="SMART" id="SM00116">
    <property type="entry name" value="CBS"/>
    <property type="match status" value="2"/>
</dbReference>
<gene>
    <name evidence="19" type="ORF">E3J62_04525</name>
</gene>
<feature type="domain" description="CBS" evidence="18">
    <location>
        <begin position="313"/>
        <end position="372"/>
    </location>
</feature>
<evidence type="ECO:0000256" key="15">
    <source>
        <dbReference type="PIRSR" id="PIRSR006404-1"/>
    </source>
</evidence>
<feature type="binding site" evidence="16">
    <location>
        <position position="71"/>
    </location>
    <ligand>
        <name>Zn(2+)</name>
        <dbReference type="ChEBI" id="CHEBI:29105"/>
        <note>catalytic</note>
    </ligand>
</feature>
<evidence type="ECO:0000256" key="5">
    <source>
        <dbReference type="ARBA" id="ARBA00022692"/>
    </source>
</evidence>
<dbReference type="PANTHER" id="PTHR39188">
    <property type="entry name" value="MEMBRANE-ASSOCIATED ZINC METALLOPROTEASE M50B"/>
    <property type="match status" value="1"/>
</dbReference>
<dbReference type="EMBL" id="SOJN01000057">
    <property type="protein sequence ID" value="TET46320.1"/>
    <property type="molecule type" value="Genomic_DNA"/>
</dbReference>
<keyword evidence="7" id="KW-0677">Repeat</keyword>
<protein>
    <recommendedName>
        <fullName evidence="14">Zinc metalloprotease</fullName>
    </recommendedName>
</protein>
<dbReference type="Gene3D" id="3.10.580.10">
    <property type="entry name" value="CBS-domain"/>
    <property type="match status" value="1"/>
</dbReference>
<dbReference type="InterPro" id="IPR016483">
    <property type="entry name" value="UCP006404_Pept_M50_CBS"/>
</dbReference>
<keyword evidence="9 14" id="KW-0862">Zinc</keyword>
<keyword evidence="3 14" id="KW-1003">Cell membrane</keyword>
<keyword evidence="12 17" id="KW-0129">CBS domain</keyword>
<sequence>MRTSWKVGRIADVDIRIDSSWLVIFFLVTLSLALFYFPQTYPDWPGWQYWSIGILTSLLFFASVLVHELAHSIVSNKQGDKVRGITLFIFGGVSQISHEPESPGKEFIMAIVGPLSSIGLGIVFGFLWLATSIVSPPFGALFRYLSFINFVLAVFNLVPGFPLDGGRVLRSIVWGITGNLKRATRVASISGQLVAWLLIIVGITLALRGVFISGLWFAFIGWFLHSAAVRGYQQVVMREMLQDVRAEDLMSRTFETIGADLTVEELINEHILKDGRRAFLVEDDGKAKGIICLEDVKSVSPDSRRATRVGEVMTPEGELRTVSPADDGNLVMARLNEKDVHQVPVIDGGNLVGIVCRSDVIKYLQLRSELGL</sequence>
<evidence type="ECO:0000256" key="11">
    <source>
        <dbReference type="ARBA" id="ARBA00023049"/>
    </source>
</evidence>
<dbReference type="GO" id="GO:0005886">
    <property type="term" value="C:plasma membrane"/>
    <property type="evidence" value="ECO:0007669"/>
    <property type="project" value="UniProtKB-SubCell"/>
</dbReference>
<keyword evidence="4 14" id="KW-0645">Protease</keyword>
<feature type="transmembrane region" description="Helical" evidence="14">
    <location>
        <begin position="184"/>
        <end position="207"/>
    </location>
</feature>
<feature type="binding site" evidence="16">
    <location>
        <position position="164"/>
    </location>
    <ligand>
        <name>Zn(2+)</name>
        <dbReference type="ChEBI" id="CHEBI:29105"/>
        <note>catalytic</note>
    </ligand>
</feature>
<evidence type="ECO:0000256" key="6">
    <source>
        <dbReference type="ARBA" id="ARBA00022723"/>
    </source>
</evidence>
<feature type="transmembrane region" description="Helical" evidence="14">
    <location>
        <begin position="141"/>
        <end position="163"/>
    </location>
</feature>
<comment type="caution">
    <text evidence="19">The sequence shown here is derived from an EMBL/GenBank/DDBJ whole genome shotgun (WGS) entry which is preliminary data.</text>
</comment>